<name>A0ABW9MFB4_9FIRM</name>
<dbReference type="PROSITE" id="PS51257">
    <property type="entry name" value="PROKAR_LIPOPROTEIN"/>
    <property type="match status" value="1"/>
</dbReference>
<evidence type="ECO:0000313" key="2">
    <source>
        <dbReference type="Proteomes" id="UP001637994"/>
    </source>
</evidence>
<sequence>MKKTLITLIFALLLVGCKSKDRPNLEAYSLSKIQAYSYDQSLYTKVKLIDYPSNIKGLDSYDKKDLANLDYNKEVKLADLFFRIPEKGQIFKNDNIYYIDFPTSLAYDLVISFEDLSDFYDYDLIDLSSKIIKEKNLSQKIRSMPIKNSMANLDSAYFISKDANKTSTHFFIKGDRGLIYFVISEDTSKSNASAAIMADILMTAYNAPDDPLEINKSFKDHKDALSVFATKDILVGKQKIKIPENFYLHQDDDKLKSFIAKDKNEVIAEIIIKEDKITGDIYEAYSQNSGQILYPAQIVNMGKINKYKNILEGDVRIYLQNDTLTGKKYLIKTNDSYISLIVAGPLANESLVKSMAESIKQSIK</sequence>
<proteinExistence type="predicted"/>
<gene>
    <name evidence="1" type="ORF">ACCQ42_07165</name>
</gene>
<dbReference type="Proteomes" id="UP001637994">
    <property type="component" value="Unassembled WGS sequence"/>
</dbReference>
<organism evidence="1 2">
    <name type="scientific">Anaerococcus kampingae</name>
    <dbReference type="NCBI Taxonomy" id="3115614"/>
    <lineage>
        <taxon>Bacteria</taxon>
        <taxon>Bacillati</taxon>
        <taxon>Bacillota</taxon>
        <taxon>Tissierellia</taxon>
        <taxon>Tissierellales</taxon>
        <taxon>Peptoniphilaceae</taxon>
        <taxon>Anaerococcus</taxon>
    </lineage>
</organism>
<comment type="caution">
    <text evidence="1">The sequence shown here is derived from an EMBL/GenBank/DDBJ whole genome shotgun (WGS) entry which is preliminary data.</text>
</comment>
<evidence type="ECO:0000313" key="1">
    <source>
        <dbReference type="EMBL" id="MFO3667549.1"/>
    </source>
</evidence>
<protein>
    <recommendedName>
        <fullName evidence="3">DUF4367 domain-containing protein</fullName>
    </recommendedName>
</protein>
<dbReference type="RefSeq" id="WP_410035781.1">
    <property type="nucleotide sequence ID" value="NZ_JBGMEF010000023.1"/>
</dbReference>
<reference evidence="1 2" key="1">
    <citation type="journal article" date="2025" name="Anaerobe">
        <title>Description of Anaerococcus kampingiae sp. nov., Anaerococcus groningensis sp. nov., Anaerococcus martiniensis sp. nov., and Anaerococcus cruorum sp. nov., isolated from human clinical specimens.</title>
        <authorList>
            <person name="Boiten K.E."/>
            <person name="Meijer J."/>
            <person name="van Wezel E.M."/>
            <person name="Veloo A.C.M."/>
        </authorList>
    </citation>
    <scope>NUCLEOTIDE SEQUENCE [LARGE SCALE GENOMIC DNA]</scope>
    <source>
        <strain evidence="1 2">ENR0874</strain>
    </source>
</reference>
<keyword evidence="2" id="KW-1185">Reference proteome</keyword>
<accession>A0ABW9MFB4</accession>
<evidence type="ECO:0008006" key="3">
    <source>
        <dbReference type="Google" id="ProtNLM"/>
    </source>
</evidence>
<dbReference type="EMBL" id="JBGMEF010000023">
    <property type="protein sequence ID" value="MFO3667549.1"/>
    <property type="molecule type" value="Genomic_DNA"/>
</dbReference>